<protein>
    <submittedName>
        <fullName evidence="1">Uncharacterized protein</fullName>
    </submittedName>
</protein>
<name>A0A2R5G8R9_9STRA</name>
<evidence type="ECO:0000313" key="2">
    <source>
        <dbReference type="Proteomes" id="UP000241890"/>
    </source>
</evidence>
<dbReference type="AlphaFoldDB" id="A0A2R5G8R9"/>
<organism evidence="1 2">
    <name type="scientific">Hondaea fermentalgiana</name>
    <dbReference type="NCBI Taxonomy" id="2315210"/>
    <lineage>
        <taxon>Eukaryota</taxon>
        <taxon>Sar</taxon>
        <taxon>Stramenopiles</taxon>
        <taxon>Bigyra</taxon>
        <taxon>Labyrinthulomycetes</taxon>
        <taxon>Thraustochytrida</taxon>
        <taxon>Thraustochytriidae</taxon>
        <taxon>Hondaea</taxon>
    </lineage>
</organism>
<dbReference type="InParanoid" id="A0A2R5G8R9"/>
<sequence length="144" mass="16702">MDGFKVELRWGNQEIPEAQDQAGDSRTQQRSWKRYAVGKKAKRLCSLCEQKFPPETLGTKVTRKSILGWRKSHGLDVKNASPFTLYDYVPVCVFCTQFFSITSNSCADEDSTTAKNKQMLRPMVFSDEDRFMAYPENFYTQLFR</sequence>
<proteinExistence type="predicted"/>
<reference evidence="1 2" key="1">
    <citation type="submission" date="2017-12" db="EMBL/GenBank/DDBJ databases">
        <title>Sequencing, de novo assembly and annotation of complete genome of a new Thraustochytrid species, strain FCC1311.</title>
        <authorList>
            <person name="Sedici K."/>
            <person name="Godart F."/>
            <person name="Aiese Cigliano R."/>
            <person name="Sanseverino W."/>
            <person name="Barakat M."/>
            <person name="Ortet P."/>
            <person name="Marechal E."/>
            <person name="Cagnac O."/>
            <person name="Amato A."/>
        </authorList>
    </citation>
    <scope>NUCLEOTIDE SEQUENCE [LARGE SCALE GENOMIC DNA]</scope>
</reference>
<dbReference type="Proteomes" id="UP000241890">
    <property type="component" value="Unassembled WGS sequence"/>
</dbReference>
<gene>
    <name evidence="1" type="ORF">FCC1311_006692</name>
</gene>
<dbReference type="OrthoDB" id="10665820at2759"/>
<accession>A0A2R5G8R9</accession>
<comment type="caution">
    <text evidence="1">The sequence shown here is derived from an EMBL/GenBank/DDBJ whole genome shotgun (WGS) entry which is preliminary data.</text>
</comment>
<keyword evidence="2" id="KW-1185">Reference proteome</keyword>
<dbReference type="EMBL" id="BEYU01000006">
    <property type="protein sequence ID" value="GBG24451.1"/>
    <property type="molecule type" value="Genomic_DNA"/>
</dbReference>
<evidence type="ECO:0000313" key="1">
    <source>
        <dbReference type="EMBL" id="GBG24451.1"/>
    </source>
</evidence>